<evidence type="ECO:0000259" key="14">
    <source>
        <dbReference type="Pfam" id="PF20258"/>
    </source>
</evidence>
<dbReference type="Pfam" id="PF20258">
    <property type="entry name" value="tRNA_Me_trans_C"/>
    <property type="match status" value="1"/>
</dbReference>
<dbReference type="InterPro" id="IPR046884">
    <property type="entry name" value="MnmA-like_central"/>
</dbReference>
<dbReference type="Proteomes" id="UP001195914">
    <property type="component" value="Unassembled WGS sequence"/>
</dbReference>
<evidence type="ECO:0000256" key="12">
    <source>
        <dbReference type="SAM" id="SignalP"/>
    </source>
</evidence>
<keyword evidence="17" id="KW-1185">Reference proteome</keyword>
<organism evidence="16 17">
    <name type="scientific">Babesia divergens</name>
    <dbReference type="NCBI Taxonomy" id="32595"/>
    <lineage>
        <taxon>Eukaryota</taxon>
        <taxon>Sar</taxon>
        <taxon>Alveolata</taxon>
        <taxon>Apicomplexa</taxon>
        <taxon>Aconoidasida</taxon>
        <taxon>Piroplasmida</taxon>
        <taxon>Babesiidae</taxon>
        <taxon>Babesia</taxon>
    </lineage>
</organism>
<dbReference type="Gene3D" id="2.30.30.280">
    <property type="entry name" value="Adenine nucleotide alpha hydrolases-like domains"/>
    <property type="match status" value="1"/>
</dbReference>
<feature type="domain" description="tRNA-specific 2-thiouridylase MnmA-like C-terminal" evidence="14">
    <location>
        <begin position="618"/>
        <end position="700"/>
    </location>
</feature>
<evidence type="ECO:0000256" key="6">
    <source>
        <dbReference type="ARBA" id="ARBA00022694"/>
    </source>
</evidence>
<dbReference type="Pfam" id="PF20259">
    <property type="entry name" value="tRNA_Me_trans_M"/>
    <property type="match status" value="1"/>
</dbReference>
<evidence type="ECO:0000256" key="3">
    <source>
        <dbReference type="ARBA" id="ARBA00011953"/>
    </source>
</evidence>
<comment type="function">
    <text evidence="1">Catalyzes the 2-thiolation of uridine at the wobble position (U34) of mitochondrial tRNA(Lys), tRNA(Glu) and tRNA(Gln). Required for the formation of 5-taurinomethyl-2-thiouridine (tm5s2U) of mitochondrial tRNA(Lys), tRNA(Glu), and tRNA(Gln) at the wobble position. ATP is required to activate the C2 atom of the wobble base.</text>
</comment>
<keyword evidence="8" id="KW-0067">ATP-binding</keyword>
<comment type="caution">
    <text evidence="16">The sequence shown here is derived from an EMBL/GenBank/DDBJ whole genome shotgun (WGS) entry which is preliminary data.</text>
</comment>
<protein>
    <recommendedName>
        <fullName evidence="3">tRNA-5-taurinomethyluridine 2-sulfurtransferase</fullName>
        <ecNumber evidence="3">2.8.1.14</ecNumber>
    </recommendedName>
</protein>
<dbReference type="InterPro" id="IPR004506">
    <property type="entry name" value="MnmA-like"/>
</dbReference>
<dbReference type="GO" id="GO:0061708">
    <property type="term" value="F:tRNA-5-taurinomethyluridine 2-sulfurtransferase"/>
    <property type="evidence" value="ECO:0007669"/>
    <property type="project" value="UniProtKB-EC"/>
</dbReference>
<evidence type="ECO:0000256" key="2">
    <source>
        <dbReference type="ARBA" id="ARBA00006191"/>
    </source>
</evidence>
<dbReference type="GO" id="GO:0005524">
    <property type="term" value="F:ATP binding"/>
    <property type="evidence" value="ECO:0007669"/>
    <property type="project" value="UniProtKB-KW"/>
</dbReference>
<dbReference type="PANTHER" id="PTHR43052">
    <property type="match status" value="1"/>
</dbReference>
<keyword evidence="10" id="KW-1015">Disulfide bond</keyword>
<proteinExistence type="inferred from homology"/>
<dbReference type="SUPFAM" id="SSF82649">
    <property type="entry name" value="SufE/NifU"/>
    <property type="match status" value="1"/>
</dbReference>
<evidence type="ECO:0000256" key="1">
    <source>
        <dbReference type="ARBA" id="ARBA00003986"/>
    </source>
</evidence>
<gene>
    <name evidence="16" type="ORF">X943_003091</name>
</gene>
<feature type="domain" description="Fe-S metabolism associated" evidence="13">
    <location>
        <begin position="202"/>
        <end position="289"/>
    </location>
</feature>
<dbReference type="EC" id="2.8.1.14" evidence="3"/>
<keyword evidence="4" id="KW-0820">tRNA-binding</keyword>
<sequence>MKISALSLAVSCLIPACHSLYTSRLHITSFLNARHDIGSPNQWKYNVSNVPSNVEINDVSSCKLSNAFIRHHGTHSFLNSSSIYGNGYRPEKSRPVHVASQHANEQGCDDFNQDEATSTTEATRRAIDRLRNKLSTCQDHATCVEKLAFMGFELYKGAPEPSVLSKPPENLADCRGFYLQSSSGNIKLKRSFFLFKPPVPMEYKLIKGCISSLYVSVYVDKEHLVHVDGTADSLITKSILALILNSIQGLRIDRVMQLHDVDVCDNALVARIGIIKRNGVETILKHIKSEICLQASSKVPYAVKPGMRDGVALKRVAVLVSGGVDSSVALWLLKSRGYDVEAFYLKVWGIEKVDNTGNCEWATDVDYVMRLCRQLDVPLHVIPFHEFYHDRVIDRFVEGTRCGETPNPDVFCNQFIKFGAFLDYAKLWGFSHVASGHYARLVEDIAEVDGCETTCNSQMVKRPIKRLCIALDKEKDQTYFLSRLSQGQLRHVVFPIGTFLKSQVREIARTLNFDNHSRKDSTGLCFLGKVSVRSFLTGLIGREPGPVVDYDTKQQIGEHPGLHNFTIGQREGISRFLSSLSETHKSRHVVKKDHITNTLYVSSSYNSDKYVSVGGIRRCFHVSDIKWNVPDFRRYTQGKALAGLRLKLRHSPNYTRGHIEFQSVENCDRAYIRLFSPDIGIATGQYAVFYVGDECIGSGKMIATAT</sequence>
<evidence type="ECO:0000256" key="11">
    <source>
        <dbReference type="ARBA" id="ARBA00049564"/>
    </source>
</evidence>
<keyword evidence="7" id="KW-0547">Nucleotide-binding</keyword>
<name>A0AAD9LF62_BABDI</name>
<evidence type="ECO:0000256" key="5">
    <source>
        <dbReference type="ARBA" id="ARBA00022679"/>
    </source>
</evidence>
<evidence type="ECO:0000256" key="8">
    <source>
        <dbReference type="ARBA" id="ARBA00022840"/>
    </source>
</evidence>
<dbReference type="InterPro" id="IPR051305">
    <property type="entry name" value="tRNA_2-thiouridylase_MnmA"/>
</dbReference>
<dbReference type="SUPFAM" id="SSF52402">
    <property type="entry name" value="Adenine nucleotide alpha hydrolases-like"/>
    <property type="match status" value="1"/>
</dbReference>
<feature type="signal peptide" evidence="12">
    <location>
        <begin position="1"/>
        <end position="19"/>
    </location>
</feature>
<dbReference type="NCBIfam" id="NF001138">
    <property type="entry name" value="PRK00143.1"/>
    <property type="match status" value="1"/>
</dbReference>
<dbReference type="PANTHER" id="PTHR43052:SF1">
    <property type="entry name" value="TRNA-5-TAURINOMETHYLURIDINE 2-SULFURTRANSFERASE"/>
    <property type="match status" value="1"/>
</dbReference>
<evidence type="ECO:0000256" key="10">
    <source>
        <dbReference type="ARBA" id="ARBA00023157"/>
    </source>
</evidence>
<dbReference type="Pfam" id="PF02657">
    <property type="entry name" value="SufE"/>
    <property type="match status" value="1"/>
</dbReference>
<evidence type="ECO:0000256" key="9">
    <source>
        <dbReference type="ARBA" id="ARBA00022884"/>
    </source>
</evidence>
<dbReference type="Gene3D" id="3.90.1010.10">
    <property type="match status" value="1"/>
</dbReference>
<dbReference type="EMBL" id="JAHBMH010000073">
    <property type="protein sequence ID" value="KAK1933307.1"/>
    <property type="molecule type" value="Genomic_DNA"/>
</dbReference>
<dbReference type="InterPro" id="IPR014729">
    <property type="entry name" value="Rossmann-like_a/b/a_fold"/>
</dbReference>
<dbReference type="NCBIfam" id="TIGR00420">
    <property type="entry name" value="trmU"/>
    <property type="match status" value="1"/>
</dbReference>
<keyword evidence="5 16" id="KW-0808">Transferase</keyword>
<reference evidence="16" key="2">
    <citation type="submission" date="2021-05" db="EMBL/GenBank/DDBJ databases">
        <authorList>
            <person name="Pain A."/>
        </authorList>
    </citation>
    <scope>NUCLEOTIDE SEQUENCE</scope>
    <source>
        <strain evidence="16">1802A</strain>
    </source>
</reference>
<dbReference type="GO" id="GO:0000049">
    <property type="term" value="F:tRNA binding"/>
    <property type="evidence" value="ECO:0007669"/>
    <property type="project" value="UniProtKB-KW"/>
</dbReference>
<dbReference type="GO" id="GO:0008033">
    <property type="term" value="P:tRNA processing"/>
    <property type="evidence" value="ECO:0007669"/>
    <property type="project" value="UniProtKB-KW"/>
</dbReference>
<evidence type="ECO:0000313" key="17">
    <source>
        <dbReference type="Proteomes" id="UP001195914"/>
    </source>
</evidence>
<keyword evidence="12" id="KW-0732">Signal</keyword>
<keyword evidence="6" id="KW-0819">tRNA processing</keyword>
<dbReference type="Pfam" id="PF03054">
    <property type="entry name" value="tRNA_Me_trans"/>
    <property type="match status" value="1"/>
</dbReference>
<evidence type="ECO:0000256" key="7">
    <source>
        <dbReference type="ARBA" id="ARBA00022741"/>
    </source>
</evidence>
<dbReference type="Gene3D" id="3.40.50.620">
    <property type="entry name" value="HUPs"/>
    <property type="match status" value="1"/>
</dbReference>
<comment type="catalytic activity">
    <reaction evidence="11">
        <text>5-taurinomethyluridine(34) in tRNA + S-sulfanyl-L-cysteinyl-[protein] + AH2 + ATP = 5-taurinomethyl-2-thiouridine(34) in tRNA + L-cysteinyl-[protein] + A + AMP + diphosphate + H(+)</text>
        <dbReference type="Rhea" id="RHEA:47040"/>
        <dbReference type="Rhea" id="RHEA-COMP:10131"/>
        <dbReference type="Rhea" id="RHEA-COMP:11726"/>
        <dbReference type="Rhea" id="RHEA-COMP:11732"/>
        <dbReference type="Rhea" id="RHEA-COMP:11733"/>
        <dbReference type="ChEBI" id="CHEBI:13193"/>
        <dbReference type="ChEBI" id="CHEBI:15378"/>
        <dbReference type="ChEBI" id="CHEBI:17499"/>
        <dbReference type="ChEBI" id="CHEBI:29950"/>
        <dbReference type="ChEBI" id="CHEBI:30616"/>
        <dbReference type="ChEBI" id="CHEBI:33019"/>
        <dbReference type="ChEBI" id="CHEBI:61963"/>
        <dbReference type="ChEBI" id="CHEBI:87171"/>
        <dbReference type="ChEBI" id="CHEBI:87172"/>
        <dbReference type="ChEBI" id="CHEBI:456215"/>
        <dbReference type="EC" id="2.8.1.14"/>
    </reaction>
</comment>
<accession>A0AAD9LF62</accession>
<reference evidence="16" key="1">
    <citation type="journal article" date="2014" name="Nucleic Acids Res.">
        <title>The evolutionary dynamics of variant antigen genes in Babesia reveal a history of genomic innovation underlying host-parasite interaction.</title>
        <authorList>
            <person name="Jackson A.P."/>
            <person name="Otto T.D."/>
            <person name="Darby A."/>
            <person name="Ramaprasad A."/>
            <person name="Xia D."/>
            <person name="Echaide I.E."/>
            <person name="Farber M."/>
            <person name="Gahlot S."/>
            <person name="Gamble J."/>
            <person name="Gupta D."/>
            <person name="Gupta Y."/>
            <person name="Jackson L."/>
            <person name="Malandrin L."/>
            <person name="Malas T.B."/>
            <person name="Moussa E."/>
            <person name="Nair M."/>
            <person name="Reid A.J."/>
            <person name="Sanders M."/>
            <person name="Sharma J."/>
            <person name="Tracey A."/>
            <person name="Quail M.A."/>
            <person name="Weir W."/>
            <person name="Wastling J.M."/>
            <person name="Hall N."/>
            <person name="Willadsen P."/>
            <person name="Lingelbach K."/>
            <person name="Shiels B."/>
            <person name="Tait A."/>
            <person name="Berriman M."/>
            <person name="Allred D.R."/>
            <person name="Pain A."/>
        </authorList>
    </citation>
    <scope>NUCLEOTIDE SEQUENCE</scope>
    <source>
        <strain evidence="16">1802A</strain>
    </source>
</reference>
<dbReference type="CDD" id="cd01998">
    <property type="entry name" value="MnmA_TRMU-like"/>
    <property type="match status" value="1"/>
</dbReference>
<dbReference type="Gene3D" id="2.40.30.10">
    <property type="entry name" value="Translation factors"/>
    <property type="match status" value="1"/>
</dbReference>
<keyword evidence="9" id="KW-0694">RNA-binding</keyword>
<evidence type="ECO:0000259" key="13">
    <source>
        <dbReference type="Pfam" id="PF02657"/>
    </source>
</evidence>
<feature type="domain" description="tRNA-specific 2-thiouridylase MnmA-like central" evidence="15">
    <location>
        <begin position="534"/>
        <end position="602"/>
    </location>
</feature>
<dbReference type="InterPro" id="IPR003808">
    <property type="entry name" value="Fe-S_metab-assoc_dom"/>
</dbReference>
<evidence type="ECO:0000259" key="15">
    <source>
        <dbReference type="Pfam" id="PF20259"/>
    </source>
</evidence>
<comment type="similarity">
    <text evidence="2">Belongs to the MnmA/TRMU family.</text>
</comment>
<feature type="chain" id="PRO_5041897762" description="tRNA-5-taurinomethyluridine 2-sulfurtransferase" evidence="12">
    <location>
        <begin position="20"/>
        <end position="706"/>
    </location>
</feature>
<evidence type="ECO:0000313" key="16">
    <source>
        <dbReference type="EMBL" id="KAK1933307.1"/>
    </source>
</evidence>
<dbReference type="AlphaFoldDB" id="A0AAD9LF62"/>
<evidence type="ECO:0000256" key="4">
    <source>
        <dbReference type="ARBA" id="ARBA00022555"/>
    </source>
</evidence>
<dbReference type="InterPro" id="IPR046885">
    <property type="entry name" value="MnmA-like_C"/>
</dbReference>
<dbReference type="InterPro" id="IPR023382">
    <property type="entry name" value="MnmA-like_central_sf"/>
</dbReference>